<feature type="region of interest" description="Disordered" evidence="7">
    <location>
        <begin position="1171"/>
        <end position="1196"/>
    </location>
</feature>
<feature type="region of interest" description="Disordered" evidence="7">
    <location>
        <begin position="169"/>
        <end position="189"/>
    </location>
</feature>
<feature type="compositionally biased region" description="Low complexity" evidence="7">
    <location>
        <begin position="1065"/>
        <end position="1083"/>
    </location>
</feature>
<dbReference type="Pfam" id="PF12932">
    <property type="entry name" value="Sec16"/>
    <property type="match status" value="1"/>
</dbReference>
<proteinExistence type="inferred from homology"/>
<keyword evidence="5 6" id="KW-0931">ER-Golgi transport</keyword>
<evidence type="ECO:0000256" key="5">
    <source>
        <dbReference type="ARBA" id="ARBA00022892"/>
    </source>
</evidence>
<evidence type="ECO:0000259" key="8">
    <source>
        <dbReference type="Pfam" id="PF12931"/>
    </source>
</evidence>
<sequence>MASSPFEMEDQTDEDFFDKLVNDDIDFTGSMPSFVENNESDEATAFSNLSISEVDSAAAVDIDSVRFGISNDLGNKDEVASASLDAHVDSVIAKESDLSIPSNANEANEVGIGAEGSLDSTVDKSGVSMETEAKEVRWDSFNSDLDSQLHRGSGYRSYTDLFGNLEDNSEDPFANVGDNHDTHKSEAPSTVAGSLLENPLADSGSFSFGQHGEGQRFGTAEEQNAQGQYLSSSQYWENLYPGWKYDLDTGQWYQLEGYDANANANSNGDVNVSASAQESLNMNSQLVDSADVSDQRTDAYYLQQTAHSIVGSVTDGCTTSSVSDWNQISQGNTKYPAHMVFDPQYPGWYYDAIVQEWKQLDSYSQGVDQSTSIDHNLNGENYESQGQFNQDCAANWGGSISSYNQQNASMWQKQQVTESETFGFTESQKLGNQYISTDHQSNTMKLQTEFYPSGSIVLSEQASQGFTGSTEVAGFPSFNHAVNFAQHYNQTKKEQNQNMNFSPAHFDSQKPVYFSQQPLQSGTSFSYVPSEGRSSAGRPPHAIVTFGFGGKLIVMKDNSYSHANSAYGSQDSAKGVINVLNLMEVFTDKTDASSFGTGDRDYFHVLCQQSFPGPLERDLLRLLFSLLKISVQYYGKLRSPYGTDKAMKESDDPESAVAKLFASAKRNQEYGALKRCLQNLPSEAQMQATALEVQKLLVSGMKKEAFECAQEGQLWGPALALASQLGDKFYGDTVKQMALKQFVAGSPLRTLCLLIAGQPAEVFCNATPNSTLTGSFNISQQPAEIEANHMFHDWEENLAIITANRTKDDELVIIHLGDCLWKEIGEIVAAHICYLVAEANFEPYSDSARMCLIGADHWKFPRTYASPDAIQRTELYEYSKVLGNSQFSLLPFQPYKLIYAHMLAEIGKVADALKYCQAILKSLKTGRTPELDTWKQLVLSLEERIKTHQQGGYSTNSAPTKLVGKLLTFFDSTANHVVGGLPPPVPVTSQGSVQHNVHAHQPGGPKVTNSQSTMAMSSLMPSASMEPISEWTGESSHLTVPNRSISEPDFGRSPMKDDSSKEVKSSNTQGKSSTSSGSSRFGRFGSQLFQKTVGLVIRSRPDRQAKLGESNKFYYDEKLKRWVEEGAEPPTEEAALPPPPTIAAFQSGKQDCSIKDALKAERFDTVAAGTEIKSPTSSEKSSGIPPIPPSSNQFTAHGRMGVRSRYVDTFNKGGGTPTNLFQSPSIPTAKPGGGSTPKFFIPSAVAVDKETVQTVEESMKEATLSNDNPPKPFKEDSFSSPPSSTPTSTALHRFPSMGSIAQKGEEMAKGNSRLPPHSRRTTSWSGSFSDACSNSTTNEIKPLGEALGMPPSLYMSTDPPPMHFPGNGTSFGDDLHELQP</sequence>
<dbReference type="Pfam" id="PF12931">
    <property type="entry name" value="TPR_Sec16"/>
    <property type="match status" value="1"/>
</dbReference>
<dbReference type="EMBL" id="VOIH02000008">
    <property type="protein sequence ID" value="KAF3440035.1"/>
    <property type="molecule type" value="Genomic_DNA"/>
</dbReference>
<keyword evidence="11" id="KW-1185">Reference proteome</keyword>
<evidence type="ECO:0000313" key="11">
    <source>
        <dbReference type="Proteomes" id="UP000796880"/>
    </source>
</evidence>
<dbReference type="GO" id="GO:0007030">
    <property type="term" value="P:Golgi organization"/>
    <property type="evidence" value="ECO:0007669"/>
    <property type="project" value="TreeGrafter"/>
</dbReference>
<feature type="region of interest" description="Disordered" evidence="7">
    <location>
        <begin position="1252"/>
        <end position="1380"/>
    </location>
</feature>
<keyword evidence="4 6" id="KW-0256">Endoplasmic reticulum</keyword>
<dbReference type="PANTHER" id="PTHR13402:SF6">
    <property type="entry name" value="SECRETORY 16, ISOFORM I"/>
    <property type="match status" value="1"/>
</dbReference>
<keyword evidence="6" id="KW-0333">Golgi apparatus</keyword>
<name>A0A8K0GY16_9ROSA</name>
<feature type="region of interest" description="Disordered" evidence="7">
    <location>
        <begin position="1032"/>
        <end position="1083"/>
    </location>
</feature>
<dbReference type="GO" id="GO:0012507">
    <property type="term" value="C:ER to Golgi transport vesicle membrane"/>
    <property type="evidence" value="ECO:0007669"/>
    <property type="project" value="TreeGrafter"/>
</dbReference>
<feature type="compositionally biased region" description="Low complexity" evidence="7">
    <location>
        <begin position="1278"/>
        <end position="1288"/>
    </location>
</feature>
<organism evidence="10 11">
    <name type="scientific">Rhamnella rubrinervis</name>
    <dbReference type="NCBI Taxonomy" id="2594499"/>
    <lineage>
        <taxon>Eukaryota</taxon>
        <taxon>Viridiplantae</taxon>
        <taxon>Streptophyta</taxon>
        <taxon>Embryophyta</taxon>
        <taxon>Tracheophyta</taxon>
        <taxon>Spermatophyta</taxon>
        <taxon>Magnoliopsida</taxon>
        <taxon>eudicotyledons</taxon>
        <taxon>Gunneridae</taxon>
        <taxon>Pentapetalae</taxon>
        <taxon>rosids</taxon>
        <taxon>fabids</taxon>
        <taxon>Rosales</taxon>
        <taxon>Rhamnaceae</taxon>
        <taxon>rhamnoid group</taxon>
        <taxon>Rhamneae</taxon>
        <taxon>Rhamnella</taxon>
    </lineage>
</organism>
<evidence type="ECO:0000256" key="4">
    <source>
        <dbReference type="ARBA" id="ARBA00022824"/>
    </source>
</evidence>
<keyword evidence="6" id="KW-0472">Membrane</keyword>
<keyword evidence="6" id="KW-0653">Protein transport</keyword>
<feature type="region of interest" description="Disordered" evidence="7">
    <location>
        <begin position="991"/>
        <end position="1011"/>
    </location>
</feature>
<dbReference type="GO" id="GO:0015031">
    <property type="term" value="P:protein transport"/>
    <property type="evidence" value="ECO:0007669"/>
    <property type="project" value="UniProtKB-KW"/>
</dbReference>
<evidence type="ECO:0000259" key="9">
    <source>
        <dbReference type="Pfam" id="PF12932"/>
    </source>
</evidence>
<evidence type="ECO:0000256" key="1">
    <source>
        <dbReference type="ARBA" id="ARBA00004240"/>
    </source>
</evidence>
<protein>
    <recommendedName>
        <fullName evidence="6">Protein transport protein sec16</fullName>
    </recommendedName>
</protein>
<comment type="caution">
    <text evidence="10">The sequence shown here is derived from an EMBL/GenBank/DDBJ whole genome shotgun (WGS) entry which is preliminary data.</text>
</comment>
<feature type="compositionally biased region" description="Basic and acidic residues" evidence="7">
    <location>
        <begin position="1054"/>
        <end position="1064"/>
    </location>
</feature>
<evidence type="ECO:0000256" key="2">
    <source>
        <dbReference type="ARBA" id="ARBA00005927"/>
    </source>
</evidence>
<dbReference type="OrthoDB" id="8918678at2759"/>
<accession>A0A8K0GY16</accession>
<dbReference type="GO" id="GO:0000139">
    <property type="term" value="C:Golgi membrane"/>
    <property type="evidence" value="ECO:0007669"/>
    <property type="project" value="UniProtKB-SubCell"/>
</dbReference>
<dbReference type="Proteomes" id="UP000796880">
    <property type="component" value="Unassembled WGS sequence"/>
</dbReference>
<dbReference type="GO" id="GO:0016192">
    <property type="term" value="P:vesicle-mediated transport"/>
    <property type="evidence" value="ECO:0007669"/>
    <property type="project" value="UniProtKB-KW"/>
</dbReference>
<dbReference type="GO" id="GO:0070973">
    <property type="term" value="P:protein localization to endoplasmic reticulum exit site"/>
    <property type="evidence" value="ECO:0007669"/>
    <property type="project" value="TreeGrafter"/>
</dbReference>
<evidence type="ECO:0000313" key="10">
    <source>
        <dbReference type="EMBL" id="KAF3440035.1"/>
    </source>
</evidence>
<dbReference type="InterPro" id="IPR024340">
    <property type="entry name" value="Sec16_CCD"/>
</dbReference>
<dbReference type="InterPro" id="IPR024298">
    <property type="entry name" value="Sec16_Sec23-bd"/>
</dbReference>
<gene>
    <name evidence="10" type="ORF">FNV43_RR18313</name>
</gene>
<dbReference type="Gene3D" id="1.25.40.1030">
    <property type="match status" value="1"/>
</dbReference>
<evidence type="ECO:0000256" key="7">
    <source>
        <dbReference type="SAM" id="MobiDB-lite"/>
    </source>
</evidence>
<feature type="compositionally biased region" description="Polar residues" evidence="7">
    <location>
        <begin position="1321"/>
        <end position="1339"/>
    </location>
</feature>
<dbReference type="GO" id="GO:0070971">
    <property type="term" value="C:endoplasmic reticulum exit site"/>
    <property type="evidence" value="ECO:0007669"/>
    <property type="project" value="TreeGrafter"/>
</dbReference>
<keyword evidence="3 6" id="KW-0813">Transport</keyword>
<dbReference type="PANTHER" id="PTHR13402">
    <property type="entry name" value="RGPR-RELATED"/>
    <property type="match status" value="1"/>
</dbReference>
<feature type="compositionally biased region" description="Polar residues" evidence="7">
    <location>
        <begin position="1032"/>
        <end position="1045"/>
    </location>
</feature>
<comment type="subcellular location">
    <subcellularLocation>
        <location evidence="1">Endoplasmic reticulum</location>
    </subcellularLocation>
    <subcellularLocation>
        <location evidence="6">Golgi apparatus membrane</location>
    </subcellularLocation>
</comment>
<reference evidence="10" key="1">
    <citation type="submission" date="2020-03" db="EMBL/GenBank/DDBJ databases">
        <title>A high-quality chromosome-level genome assembly of a woody plant with both climbing and erect habits, Rhamnella rubrinervis.</title>
        <authorList>
            <person name="Lu Z."/>
            <person name="Yang Y."/>
            <person name="Zhu X."/>
            <person name="Sun Y."/>
        </authorList>
    </citation>
    <scope>NUCLEOTIDE SEQUENCE</scope>
    <source>
        <strain evidence="10">BYM</strain>
        <tissue evidence="10">Leaf</tissue>
    </source>
</reference>
<feature type="domain" description="Sec16 central conserved" evidence="9">
    <location>
        <begin position="541"/>
        <end position="615"/>
    </location>
</feature>
<feature type="domain" description="Sec16 Sec23-binding" evidence="8">
    <location>
        <begin position="693"/>
        <end position="978"/>
    </location>
</feature>
<evidence type="ECO:0000256" key="6">
    <source>
        <dbReference type="RuleBase" id="RU364101"/>
    </source>
</evidence>
<feature type="region of interest" description="Disordered" evidence="7">
    <location>
        <begin position="202"/>
        <end position="224"/>
    </location>
</feature>
<evidence type="ECO:0000256" key="3">
    <source>
        <dbReference type="ARBA" id="ARBA00022448"/>
    </source>
</evidence>
<comment type="similarity">
    <text evidence="2 6">Belongs to the SEC16 family.</text>
</comment>
<dbReference type="CDD" id="cd09233">
    <property type="entry name" value="ACE1-Sec16-like"/>
    <property type="match status" value="1"/>
</dbReference>